<organism evidence="1 2">
    <name type="scientific">Pseudomonas gessardii</name>
    <dbReference type="NCBI Taxonomy" id="78544"/>
    <lineage>
        <taxon>Bacteria</taxon>
        <taxon>Pseudomonadati</taxon>
        <taxon>Pseudomonadota</taxon>
        <taxon>Gammaproteobacteria</taxon>
        <taxon>Pseudomonadales</taxon>
        <taxon>Pseudomonadaceae</taxon>
        <taxon>Pseudomonas</taxon>
    </lineage>
</organism>
<dbReference type="InterPro" id="IPR042099">
    <property type="entry name" value="ANL_N_sf"/>
</dbReference>
<name>A0ABS9FAC5_9PSED</name>
<dbReference type="PANTHER" id="PTHR45527:SF1">
    <property type="entry name" value="FATTY ACID SYNTHASE"/>
    <property type="match status" value="1"/>
</dbReference>
<proteinExistence type="predicted"/>
<dbReference type="EMBL" id="WKED01000045">
    <property type="protein sequence ID" value="MCF5109306.1"/>
    <property type="molecule type" value="Genomic_DNA"/>
</dbReference>
<dbReference type="PANTHER" id="PTHR45527">
    <property type="entry name" value="NONRIBOSOMAL PEPTIDE SYNTHETASE"/>
    <property type="match status" value="1"/>
</dbReference>
<gene>
    <name evidence="1" type="ORF">GIW56_20960</name>
</gene>
<dbReference type="SUPFAM" id="SSF56801">
    <property type="entry name" value="Acetyl-CoA synthetase-like"/>
    <property type="match status" value="1"/>
</dbReference>
<dbReference type="InterPro" id="IPR045851">
    <property type="entry name" value="AMP-bd_C_sf"/>
</dbReference>
<dbReference type="Proteomes" id="UP000814003">
    <property type="component" value="Unassembled WGS sequence"/>
</dbReference>
<accession>A0ABS9FAC5</accession>
<evidence type="ECO:0000313" key="2">
    <source>
        <dbReference type="Proteomes" id="UP000814003"/>
    </source>
</evidence>
<reference evidence="1 2" key="1">
    <citation type="submission" date="2019-11" db="EMBL/GenBank/DDBJ databases">
        <title>Epiphytic Pseudomonas syringae from cherry orchards.</title>
        <authorList>
            <person name="Hulin M.T."/>
        </authorList>
    </citation>
    <scope>NUCLEOTIDE SEQUENCE [LARGE SCALE GENOMIC DNA]</scope>
    <source>
        <strain evidence="1 2">PA-6-5B</strain>
    </source>
</reference>
<dbReference type="Gene3D" id="3.40.50.12780">
    <property type="entry name" value="N-terminal domain of ligase-like"/>
    <property type="match status" value="1"/>
</dbReference>
<comment type="caution">
    <text evidence="1">The sequence shown here is derived from an EMBL/GenBank/DDBJ whole genome shotgun (WGS) entry which is preliminary data.</text>
</comment>
<keyword evidence="2" id="KW-1185">Reference proteome</keyword>
<evidence type="ECO:0000313" key="1">
    <source>
        <dbReference type="EMBL" id="MCF5109306.1"/>
    </source>
</evidence>
<sequence>PLLTAQRYRPDPFLATGRMMFRTRDLGRWTDEGALEHLGRVDDQVKVRGFRVELDAVASTLEASGACSRAVALKLDSQHLVAFVTPATVDIPAARQSCAQRLAYYCVPAVIFALDHLPLTARGKLDKALLLQWARDSEEGRRLALKAGEQA</sequence>
<dbReference type="Gene3D" id="3.30.300.30">
    <property type="match status" value="1"/>
</dbReference>
<feature type="non-terminal residue" evidence="1">
    <location>
        <position position="1"/>
    </location>
</feature>
<protein>
    <submittedName>
        <fullName evidence="1">AMP-binding protein</fullName>
    </submittedName>
</protein>